<dbReference type="Gene3D" id="1.20.1250.20">
    <property type="entry name" value="MFS general substrate transporter like domains"/>
    <property type="match status" value="1"/>
</dbReference>
<keyword evidence="1" id="KW-0472">Membrane</keyword>
<protein>
    <recommendedName>
        <fullName evidence="4">MFS transporter</fullName>
    </recommendedName>
</protein>
<feature type="transmembrane region" description="Helical" evidence="1">
    <location>
        <begin position="59"/>
        <end position="76"/>
    </location>
</feature>
<proteinExistence type="predicted"/>
<dbReference type="EMBL" id="JACHDE010000028">
    <property type="protein sequence ID" value="MBB5405136.1"/>
    <property type="molecule type" value="Genomic_DNA"/>
</dbReference>
<evidence type="ECO:0000313" key="2">
    <source>
        <dbReference type="EMBL" id="MBB5405136.1"/>
    </source>
</evidence>
<dbReference type="AlphaFoldDB" id="A0A7W8P682"/>
<dbReference type="SUPFAM" id="SSF103473">
    <property type="entry name" value="MFS general substrate transporter"/>
    <property type="match status" value="1"/>
</dbReference>
<name>A0A7W8P682_9BURK</name>
<feature type="transmembrane region" description="Helical" evidence="1">
    <location>
        <begin position="32"/>
        <end position="52"/>
    </location>
</feature>
<feature type="transmembrane region" description="Helical" evidence="1">
    <location>
        <begin position="82"/>
        <end position="102"/>
    </location>
</feature>
<organism evidence="2 3">
    <name type="scientific">Paraburkholderia youngii</name>
    <dbReference type="NCBI Taxonomy" id="2782701"/>
    <lineage>
        <taxon>Bacteria</taxon>
        <taxon>Pseudomonadati</taxon>
        <taxon>Pseudomonadota</taxon>
        <taxon>Betaproteobacteria</taxon>
        <taxon>Burkholderiales</taxon>
        <taxon>Burkholderiaceae</taxon>
        <taxon>Paraburkholderia</taxon>
    </lineage>
</organism>
<keyword evidence="1" id="KW-1133">Transmembrane helix</keyword>
<keyword evidence="1" id="KW-0812">Transmembrane</keyword>
<dbReference type="InterPro" id="IPR036259">
    <property type="entry name" value="MFS_trans_sf"/>
</dbReference>
<evidence type="ECO:0008006" key="4">
    <source>
        <dbReference type="Google" id="ProtNLM"/>
    </source>
</evidence>
<gene>
    <name evidence="2" type="ORF">HDG41_007232</name>
</gene>
<evidence type="ECO:0000256" key="1">
    <source>
        <dbReference type="SAM" id="Phobius"/>
    </source>
</evidence>
<reference evidence="2 3" key="1">
    <citation type="submission" date="2020-08" db="EMBL/GenBank/DDBJ databases">
        <title>Genomic Encyclopedia of Type Strains, Phase IV (KMG-V): Genome sequencing to study the core and pangenomes of soil and plant-associated prokaryotes.</title>
        <authorList>
            <person name="Whitman W."/>
        </authorList>
    </citation>
    <scope>NUCLEOTIDE SEQUENCE [LARGE SCALE GENOMIC DNA]</scope>
    <source>
        <strain evidence="2 3">JPY162</strain>
    </source>
</reference>
<accession>A0A7W8P682</accession>
<dbReference type="Proteomes" id="UP000592820">
    <property type="component" value="Unassembled WGS sequence"/>
</dbReference>
<comment type="caution">
    <text evidence="2">The sequence shown here is derived from an EMBL/GenBank/DDBJ whole genome shotgun (WGS) entry which is preliminary data.</text>
</comment>
<sequence length="176" mass="18970">MTLTLHATQSALFLVVPRILEAGGLPVASNRKVYLPVMGLSFVMMVPAIIAAEKRGKMKIVLLSAIALILIGQLLLGVAPHTILSVAAILFVYFLGFNILGASHDRPAPASRLDFCPDVAPRRSADAPCSLPTMKLTKRKNDCWRHTHCAGRACYRRASPHGRSQQASVSALTTTN</sequence>
<evidence type="ECO:0000313" key="3">
    <source>
        <dbReference type="Proteomes" id="UP000592820"/>
    </source>
</evidence>